<protein>
    <submittedName>
        <fullName evidence="1">Uncharacterized protein</fullName>
    </submittedName>
</protein>
<comment type="caution">
    <text evidence="1">The sequence shown here is derived from an EMBL/GenBank/DDBJ whole genome shotgun (WGS) entry which is preliminary data.</text>
</comment>
<accession>A0A8S2ZRD9</accession>
<evidence type="ECO:0000313" key="2">
    <source>
        <dbReference type="EMBL" id="CAF4758816.1"/>
    </source>
</evidence>
<reference evidence="1" key="1">
    <citation type="submission" date="2021-02" db="EMBL/GenBank/DDBJ databases">
        <authorList>
            <person name="Nowell W R."/>
        </authorList>
    </citation>
    <scope>NUCLEOTIDE SEQUENCE</scope>
</reference>
<dbReference type="Proteomes" id="UP000676336">
    <property type="component" value="Unassembled WGS sequence"/>
</dbReference>
<name>A0A8S2ZRD9_9BILA</name>
<dbReference type="Proteomes" id="UP000681967">
    <property type="component" value="Unassembled WGS sequence"/>
</dbReference>
<gene>
    <name evidence="2" type="ORF">BYL167_LOCUS46417</name>
    <name evidence="1" type="ORF">SMN809_LOCUS41196</name>
</gene>
<evidence type="ECO:0000313" key="1">
    <source>
        <dbReference type="EMBL" id="CAF4653264.1"/>
    </source>
</evidence>
<sequence length="52" mass="5951">ALGVYIIPLITIAILNRKLFNSIRLLERRSAEYNAPLPTKQGKVKQKCKQNK</sequence>
<organism evidence="1 3">
    <name type="scientific">Rotaria magnacalcarata</name>
    <dbReference type="NCBI Taxonomy" id="392030"/>
    <lineage>
        <taxon>Eukaryota</taxon>
        <taxon>Metazoa</taxon>
        <taxon>Spiralia</taxon>
        <taxon>Gnathifera</taxon>
        <taxon>Rotifera</taxon>
        <taxon>Eurotatoria</taxon>
        <taxon>Bdelloidea</taxon>
        <taxon>Philodinida</taxon>
        <taxon>Philodinidae</taxon>
        <taxon>Rotaria</taxon>
    </lineage>
</organism>
<dbReference type="AlphaFoldDB" id="A0A8S2ZRD9"/>
<dbReference type="EMBL" id="CAJOBI010115505">
    <property type="protein sequence ID" value="CAF4653264.1"/>
    <property type="molecule type" value="Genomic_DNA"/>
</dbReference>
<dbReference type="EMBL" id="CAJOBH010131339">
    <property type="protein sequence ID" value="CAF4758816.1"/>
    <property type="molecule type" value="Genomic_DNA"/>
</dbReference>
<evidence type="ECO:0000313" key="3">
    <source>
        <dbReference type="Proteomes" id="UP000676336"/>
    </source>
</evidence>
<feature type="non-terminal residue" evidence="1">
    <location>
        <position position="1"/>
    </location>
</feature>
<proteinExistence type="predicted"/>